<reference evidence="2" key="1">
    <citation type="journal article" date="2018" name="Data Brief">
        <title>Genome sequence data from 17 accessions of Ensete ventricosum, a staple food crop for millions in Ethiopia.</title>
        <authorList>
            <person name="Yemataw Z."/>
            <person name="Muzemil S."/>
            <person name="Ambachew D."/>
            <person name="Tripathi L."/>
            <person name="Tesfaye K."/>
            <person name="Chala A."/>
            <person name="Farbos A."/>
            <person name="O'Neill P."/>
            <person name="Moore K."/>
            <person name="Grant M."/>
            <person name="Studholme D.J."/>
        </authorList>
    </citation>
    <scope>NUCLEOTIDE SEQUENCE [LARGE SCALE GENOMIC DNA]</scope>
    <source>
        <tissue evidence="2">Leaf</tissue>
    </source>
</reference>
<name>A0A445M8I7_ENSVE</name>
<proteinExistence type="predicted"/>
<evidence type="ECO:0000256" key="1">
    <source>
        <dbReference type="SAM" id="MobiDB-lite"/>
    </source>
</evidence>
<evidence type="ECO:0000313" key="2">
    <source>
        <dbReference type="EMBL" id="RZR70561.1"/>
    </source>
</evidence>
<sequence length="106" mass="12156">MEQEQTHLDSHQQRLIFHGNPQHSVLLPPSLPPSLVQSEERREQKPLLPGNKKSVFGIKKTKAEGRSLDLRDYEDFGYVRLFSLSRSDVILRFALLSIPRVSTTAF</sequence>
<feature type="region of interest" description="Disordered" evidence="1">
    <location>
        <begin position="22"/>
        <end position="52"/>
    </location>
</feature>
<dbReference type="Proteomes" id="UP000290560">
    <property type="component" value="Unassembled WGS sequence"/>
</dbReference>
<dbReference type="EMBL" id="KV875446">
    <property type="protein sequence ID" value="RZR70561.1"/>
    <property type="molecule type" value="Genomic_DNA"/>
</dbReference>
<gene>
    <name evidence="2" type="ORF">BHM03_00000438</name>
</gene>
<protein>
    <submittedName>
        <fullName evidence="2">Uncharacterized protein</fullName>
    </submittedName>
</protein>
<dbReference type="AlphaFoldDB" id="A0A445M8I7"/>
<accession>A0A445M8I7</accession>
<organism evidence="2">
    <name type="scientific">Ensete ventricosum</name>
    <name type="common">Abyssinian banana</name>
    <name type="synonym">Musa ensete</name>
    <dbReference type="NCBI Taxonomy" id="4639"/>
    <lineage>
        <taxon>Eukaryota</taxon>
        <taxon>Viridiplantae</taxon>
        <taxon>Streptophyta</taxon>
        <taxon>Embryophyta</taxon>
        <taxon>Tracheophyta</taxon>
        <taxon>Spermatophyta</taxon>
        <taxon>Magnoliopsida</taxon>
        <taxon>Liliopsida</taxon>
        <taxon>Zingiberales</taxon>
        <taxon>Musaceae</taxon>
        <taxon>Ensete</taxon>
    </lineage>
</organism>
<feature type="compositionally biased region" description="Low complexity" evidence="1">
    <location>
        <begin position="24"/>
        <end position="37"/>
    </location>
</feature>